<dbReference type="PANTHER" id="PTHR34400:SF4">
    <property type="entry name" value="MEMBRANE PROTEIN"/>
    <property type="match status" value="1"/>
</dbReference>
<accession>A0A386ZKK9</accession>
<dbReference type="SMART" id="SM00704">
    <property type="entry name" value="ZnF_CDGSH"/>
    <property type="match status" value="2"/>
</dbReference>
<organism evidence="6 7">
    <name type="scientific">Nocardia yunnanensis</name>
    <dbReference type="NCBI Taxonomy" id="2382165"/>
    <lineage>
        <taxon>Bacteria</taxon>
        <taxon>Bacillati</taxon>
        <taxon>Actinomycetota</taxon>
        <taxon>Actinomycetes</taxon>
        <taxon>Mycobacteriales</taxon>
        <taxon>Nocardiaceae</taxon>
        <taxon>Nocardia</taxon>
    </lineage>
</organism>
<dbReference type="Proteomes" id="UP000267164">
    <property type="component" value="Chromosome"/>
</dbReference>
<name>A0A386ZKK9_9NOCA</name>
<dbReference type="Pfam" id="PF09360">
    <property type="entry name" value="zf-CDGSH"/>
    <property type="match status" value="2"/>
</dbReference>
<dbReference type="InterPro" id="IPR018967">
    <property type="entry name" value="FeS-contain_CDGSH-typ"/>
</dbReference>
<reference evidence="6 7" key="1">
    <citation type="submission" date="2018-09" db="EMBL/GenBank/DDBJ databases">
        <title>Nocardia yunnanensis sp. nov., an actinomycete isolated from a soil sample.</title>
        <authorList>
            <person name="Zhang J."/>
        </authorList>
    </citation>
    <scope>NUCLEOTIDE SEQUENCE [LARGE SCALE GENOMIC DNA]</scope>
    <source>
        <strain evidence="6 7">CFHS0054</strain>
    </source>
</reference>
<dbReference type="InterPro" id="IPR012292">
    <property type="entry name" value="Globin/Proto"/>
</dbReference>
<keyword evidence="7" id="KW-1185">Reference proteome</keyword>
<dbReference type="InterPro" id="IPR042216">
    <property type="entry name" value="MitoNEET_CISD"/>
</dbReference>
<dbReference type="Pfam" id="PF12902">
    <property type="entry name" value="Ferritin-like"/>
    <property type="match status" value="1"/>
</dbReference>
<dbReference type="RefSeq" id="WP_120742994.1">
    <property type="nucleotide sequence ID" value="NZ_CP032568.1"/>
</dbReference>
<dbReference type="GO" id="GO:0020037">
    <property type="term" value="F:heme binding"/>
    <property type="evidence" value="ECO:0007669"/>
    <property type="project" value="InterPro"/>
</dbReference>
<sequence length="1044" mass="113159">MSENAPDTSSDAGQGAFARTLATRGGRAAPEAPFVIEHREALIYMLCQAAELEHGIMCQYLFAAFSLKTSADEGLSADELDKVTRWRKLVSHVATQEMLHLSLVHNLLSAIGAAPHMARPNLPLPAAHYPAGVQLALLPFGEQALRHFMFLERPEGMDLDDAEGLANVGRAAAHMQQGEIVPRLQDFATVGHLYRSIELGIQQLADKYGERWLFVGPPRAQATRKHFQWPELVAVTDVASAKLAIDTILEQGEGARGDWRDAHFGQFVEIFDEFEQARRDNPDFQPTRPVLAANVRAPERDIPVPLISDPATARVTDLFNVGYEILLQIFERFFAHTEETDAQLQTLADATVALMFGVIRPLGELITTLPAGPDHPGMTVGPSFELFYETDYLMPHREAAWTLLTERLGEAVALGESIRADLPAPVGERLRPVTKAFADIQATLAAHFPSWNSHARPESLGTDPAVLIAARQRADEFADRVGNLAATAGLGALFRSAHALTRESGPAGMAARLTDSVLRPLSEALIRHDGQRNPVGDAETAVLEEDSSIPQRLHALASAATRLCLTADLPELLEATAALQDLACGAAAAGARPRLRAEFAQLQAGAPSAIRVAENGPYLTVNVNVVDHLGLPVAVGPTAVLCRCGASARKPLCDGSHARIGFNDAKDPARVADRRDSYPGQSLTVFDNRGICQHSGLCTDRLETVFRTGAEPFVAPNGGRLDEIVRAVRDCPSGALGMAFDGVEARDLTDWHATRAPVVEVTKDGPYRIRGAIPLADAEGGEIDRAAGASTEHYALCRCGQSQNKPFCSGMHWYVGFRDPVPAPGQEPTLFEWAGGYPALYRMTALLYERLIPDDPLLAPAFADLRAEHWRLEAEWVAAAFGAPGECGQPPRRPTLTPEQQQRWAQLVLRAARESGLPSETEFRSALAAFAEWASTADGPAPQWDWGPAGAPAYAAEPAAESAEPVLPGPEEAVSFAAHIKPLFRDMDQRSMSFVFDLWSLDDVTKHAAEILDRLAAGTMPCDGAWPAARVEVFRRWTESGMRP</sequence>
<dbReference type="GO" id="GO:0046872">
    <property type="term" value="F:metal ion binding"/>
    <property type="evidence" value="ECO:0007669"/>
    <property type="project" value="UniProtKB-KW"/>
</dbReference>
<gene>
    <name evidence="6" type="ORF">D7D52_33890</name>
</gene>
<dbReference type="GO" id="GO:0019825">
    <property type="term" value="F:oxygen binding"/>
    <property type="evidence" value="ECO:0007669"/>
    <property type="project" value="InterPro"/>
</dbReference>
<dbReference type="SUPFAM" id="SSF46458">
    <property type="entry name" value="Globin-like"/>
    <property type="match status" value="1"/>
</dbReference>
<dbReference type="InterPro" id="IPR009050">
    <property type="entry name" value="Globin-like_sf"/>
</dbReference>
<keyword evidence="1" id="KW-0001">2Fe-2S</keyword>
<dbReference type="PANTHER" id="PTHR34400">
    <property type="match status" value="1"/>
</dbReference>
<keyword evidence="2" id="KW-0479">Metal-binding</keyword>
<dbReference type="Gene3D" id="1.20.1260.10">
    <property type="match status" value="1"/>
</dbReference>
<dbReference type="Gene3D" id="1.10.490.10">
    <property type="entry name" value="Globins"/>
    <property type="match status" value="1"/>
</dbReference>
<evidence type="ECO:0000256" key="1">
    <source>
        <dbReference type="ARBA" id="ARBA00022714"/>
    </source>
</evidence>
<dbReference type="AlphaFoldDB" id="A0A386ZKK9"/>
<dbReference type="GO" id="GO:0051537">
    <property type="term" value="F:2 iron, 2 sulfur cluster binding"/>
    <property type="evidence" value="ECO:0007669"/>
    <property type="project" value="UniProtKB-KW"/>
</dbReference>
<dbReference type="InterPro" id="IPR012347">
    <property type="entry name" value="Ferritin-like"/>
</dbReference>
<feature type="domain" description="Iron-binding zinc finger CDGSH type" evidence="5">
    <location>
        <begin position="624"/>
        <end position="663"/>
    </location>
</feature>
<evidence type="ECO:0000313" key="6">
    <source>
        <dbReference type="EMBL" id="AYF77986.1"/>
    </source>
</evidence>
<dbReference type="InterPro" id="IPR026820">
    <property type="entry name" value="VioB/RebD_dom"/>
</dbReference>
<feature type="domain" description="Iron-binding zinc finger CDGSH type" evidence="5">
    <location>
        <begin position="784"/>
        <end position="818"/>
    </location>
</feature>
<keyword evidence="4" id="KW-0411">Iron-sulfur</keyword>
<dbReference type="EMBL" id="CP032568">
    <property type="protein sequence ID" value="AYF77986.1"/>
    <property type="molecule type" value="Genomic_DNA"/>
</dbReference>
<dbReference type="Pfam" id="PF06902">
    <property type="entry name" value="Fer4_19"/>
    <property type="match status" value="1"/>
</dbReference>
<dbReference type="Gene3D" id="3.40.5.90">
    <property type="entry name" value="CDGSH iron-sulfur domain, mitoNEET-type"/>
    <property type="match status" value="2"/>
</dbReference>
<protein>
    <recommendedName>
        <fullName evidence="5">Iron-binding zinc finger CDGSH type domain-containing protein</fullName>
    </recommendedName>
</protein>
<evidence type="ECO:0000256" key="4">
    <source>
        <dbReference type="ARBA" id="ARBA00023014"/>
    </source>
</evidence>
<keyword evidence="3" id="KW-0408">Iron</keyword>
<evidence type="ECO:0000313" key="7">
    <source>
        <dbReference type="Proteomes" id="UP000267164"/>
    </source>
</evidence>
<dbReference type="InterPro" id="IPR010693">
    <property type="entry name" value="Divergent_4Fe-4S_mono-cluster"/>
</dbReference>
<dbReference type="OrthoDB" id="9798157at2"/>
<evidence type="ECO:0000256" key="3">
    <source>
        <dbReference type="ARBA" id="ARBA00023004"/>
    </source>
</evidence>
<evidence type="ECO:0000256" key="2">
    <source>
        <dbReference type="ARBA" id="ARBA00022723"/>
    </source>
</evidence>
<proteinExistence type="predicted"/>
<dbReference type="KEGG" id="nyu:D7D52_33890"/>
<dbReference type="GO" id="GO:0005737">
    <property type="term" value="C:cytoplasm"/>
    <property type="evidence" value="ECO:0007669"/>
    <property type="project" value="UniProtKB-ARBA"/>
</dbReference>
<evidence type="ECO:0000259" key="5">
    <source>
        <dbReference type="SMART" id="SM00704"/>
    </source>
</evidence>